<organism evidence="2 3">
    <name type="scientific">Riemerella columbipharyngis</name>
    <dbReference type="NCBI Taxonomy" id="1071918"/>
    <lineage>
        <taxon>Bacteria</taxon>
        <taxon>Pseudomonadati</taxon>
        <taxon>Bacteroidota</taxon>
        <taxon>Flavobacteriia</taxon>
        <taxon>Flavobacteriales</taxon>
        <taxon>Weeksellaceae</taxon>
        <taxon>Riemerella</taxon>
    </lineage>
</organism>
<dbReference type="STRING" id="1071918.SAMN05421544_11840"/>
<dbReference type="Proteomes" id="UP000198517">
    <property type="component" value="Unassembled WGS sequence"/>
</dbReference>
<reference evidence="2 3" key="1">
    <citation type="submission" date="2016-10" db="EMBL/GenBank/DDBJ databases">
        <authorList>
            <person name="de Groot N.N."/>
        </authorList>
    </citation>
    <scope>NUCLEOTIDE SEQUENCE [LARGE SCALE GENOMIC DNA]</scope>
    <source>
        <strain evidence="2 3">DSM 24015</strain>
    </source>
</reference>
<keyword evidence="3" id="KW-1185">Reference proteome</keyword>
<evidence type="ECO:0000256" key="1">
    <source>
        <dbReference type="SAM" id="Phobius"/>
    </source>
</evidence>
<accession>A0A1G7EZW2</accession>
<keyword evidence="1" id="KW-0812">Transmembrane</keyword>
<protein>
    <submittedName>
        <fullName evidence="2">Uncharacterized protein</fullName>
    </submittedName>
</protein>
<proteinExistence type="predicted"/>
<gene>
    <name evidence="2" type="ORF">SAMN05421544_11840</name>
</gene>
<dbReference type="EMBL" id="FNAS01000018">
    <property type="protein sequence ID" value="SDE69212.1"/>
    <property type="molecule type" value="Genomic_DNA"/>
</dbReference>
<evidence type="ECO:0000313" key="2">
    <source>
        <dbReference type="EMBL" id="SDE69212.1"/>
    </source>
</evidence>
<sequence>MNIIKIIAVLGVIFFYSVSYRGDFGAWAIRYWGVALSGFNRLVVYKKNHQKMRI</sequence>
<keyword evidence="1" id="KW-1133">Transmembrane helix</keyword>
<feature type="transmembrane region" description="Helical" evidence="1">
    <location>
        <begin position="29"/>
        <end position="45"/>
    </location>
</feature>
<dbReference type="RefSeq" id="WP_176763290.1">
    <property type="nucleotide sequence ID" value="NZ_FNAS01000018.1"/>
</dbReference>
<evidence type="ECO:0000313" key="3">
    <source>
        <dbReference type="Proteomes" id="UP000198517"/>
    </source>
</evidence>
<keyword evidence="1" id="KW-0472">Membrane</keyword>
<dbReference type="AlphaFoldDB" id="A0A1G7EZW2"/>
<name>A0A1G7EZW2_9FLAO</name>